<comment type="caution">
    <text evidence="1">The sequence shown here is derived from an EMBL/GenBank/DDBJ whole genome shotgun (WGS) entry which is preliminary data.</text>
</comment>
<dbReference type="EMBL" id="SJPV01000016">
    <property type="protein sequence ID" value="TWU31585.1"/>
    <property type="molecule type" value="Genomic_DNA"/>
</dbReference>
<reference evidence="1 2" key="1">
    <citation type="submission" date="2019-02" db="EMBL/GenBank/DDBJ databases">
        <title>Deep-cultivation of Planctomycetes and their phenomic and genomic characterization uncovers novel biology.</title>
        <authorList>
            <person name="Wiegand S."/>
            <person name="Jogler M."/>
            <person name="Boedeker C."/>
            <person name="Pinto D."/>
            <person name="Vollmers J."/>
            <person name="Rivas-Marin E."/>
            <person name="Kohn T."/>
            <person name="Peeters S.H."/>
            <person name="Heuer A."/>
            <person name="Rast P."/>
            <person name="Oberbeckmann S."/>
            <person name="Bunk B."/>
            <person name="Jeske O."/>
            <person name="Meyerdierks A."/>
            <person name="Storesund J.E."/>
            <person name="Kallscheuer N."/>
            <person name="Luecker S."/>
            <person name="Lage O.M."/>
            <person name="Pohl T."/>
            <person name="Merkel B.J."/>
            <person name="Hornburger P."/>
            <person name="Mueller R.-W."/>
            <person name="Bruemmer F."/>
            <person name="Labrenz M."/>
            <person name="Spormann A.M."/>
            <person name="Op Den Camp H."/>
            <person name="Overmann J."/>
            <person name="Amann R."/>
            <person name="Jetten M.S.M."/>
            <person name="Mascher T."/>
            <person name="Medema M.H."/>
            <person name="Devos D.P."/>
            <person name="Kaster A.-K."/>
            <person name="Ovreas L."/>
            <person name="Rohde M."/>
            <person name="Galperin M.Y."/>
            <person name="Jogler C."/>
        </authorList>
    </citation>
    <scope>NUCLEOTIDE SEQUENCE [LARGE SCALE GENOMIC DNA]</scope>
    <source>
        <strain evidence="1 2">Poly41</strain>
    </source>
</reference>
<accession>A0A5C6D6A2</accession>
<dbReference type="Proteomes" id="UP000319143">
    <property type="component" value="Unassembled WGS sequence"/>
</dbReference>
<sequence length="92" mass="10898">MERALAIWVLGWPMHSTRPYLVDQNALCEETVLLTERTIEKMFRQLMNDPDRNEETFEKAEQLLDDELRAESPLRHRLTVELEELRESAAKT</sequence>
<name>A0A5C6D6A2_9BACT</name>
<proteinExistence type="predicted"/>
<keyword evidence="2" id="KW-1185">Reference proteome</keyword>
<gene>
    <name evidence="1" type="ORF">Poly41_61420</name>
</gene>
<organism evidence="1 2">
    <name type="scientific">Novipirellula artificiosorum</name>
    <dbReference type="NCBI Taxonomy" id="2528016"/>
    <lineage>
        <taxon>Bacteria</taxon>
        <taxon>Pseudomonadati</taxon>
        <taxon>Planctomycetota</taxon>
        <taxon>Planctomycetia</taxon>
        <taxon>Pirellulales</taxon>
        <taxon>Pirellulaceae</taxon>
        <taxon>Novipirellula</taxon>
    </lineage>
</organism>
<dbReference type="AlphaFoldDB" id="A0A5C6D6A2"/>
<protein>
    <submittedName>
        <fullName evidence="1">Uncharacterized protein</fullName>
    </submittedName>
</protein>
<evidence type="ECO:0000313" key="1">
    <source>
        <dbReference type="EMBL" id="TWU31585.1"/>
    </source>
</evidence>
<evidence type="ECO:0000313" key="2">
    <source>
        <dbReference type="Proteomes" id="UP000319143"/>
    </source>
</evidence>